<keyword evidence="5" id="KW-1185">Reference proteome</keyword>
<feature type="transmembrane region" description="Helical" evidence="2">
    <location>
        <begin position="111"/>
        <end position="131"/>
    </location>
</feature>
<dbReference type="Pfam" id="PF26224">
    <property type="entry name" value="DUF8050"/>
    <property type="match status" value="1"/>
</dbReference>
<keyword evidence="2" id="KW-0472">Membrane</keyword>
<gene>
    <name evidence="4" type="ORF">SAMN04487937_2208</name>
</gene>
<feature type="transmembrane region" description="Helical" evidence="2">
    <location>
        <begin position="143"/>
        <end position="163"/>
    </location>
</feature>
<dbReference type="InterPro" id="IPR026436">
    <property type="entry name" value="CHP04206"/>
</dbReference>
<feature type="region of interest" description="Disordered" evidence="1">
    <location>
        <begin position="1"/>
        <end position="37"/>
    </location>
</feature>
<keyword evidence="2" id="KW-1133">Transmembrane helix</keyword>
<evidence type="ECO:0000256" key="2">
    <source>
        <dbReference type="SAM" id="Phobius"/>
    </source>
</evidence>
<feature type="domain" description="DUF8050" evidence="3">
    <location>
        <begin position="32"/>
        <end position="196"/>
    </location>
</feature>
<protein>
    <submittedName>
        <fullName evidence="4">TIGR04206 family protein</fullName>
    </submittedName>
</protein>
<dbReference type="NCBIfam" id="TIGR04206">
    <property type="entry name" value="near_ArtA"/>
    <property type="match status" value="1"/>
</dbReference>
<keyword evidence="2" id="KW-0812">Transmembrane</keyword>
<name>A0A1I6GZ52_HALSD</name>
<dbReference type="RefSeq" id="WP_092921929.1">
    <property type="nucleotide sequence ID" value="NZ_FOYN01000003.1"/>
</dbReference>
<evidence type="ECO:0000259" key="3">
    <source>
        <dbReference type="Pfam" id="PF26224"/>
    </source>
</evidence>
<feature type="transmembrane region" description="Helical" evidence="2">
    <location>
        <begin position="169"/>
        <end position="189"/>
    </location>
</feature>
<dbReference type="InterPro" id="IPR058363">
    <property type="entry name" value="DUF8050"/>
</dbReference>
<proteinExistence type="predicted"/>
<dbReference type="Proteomes" id="UP000198932">
    <property type="component" value="Unassembled WGS sequence"/>
</dbReference>
<evidence type="ECO:0000256" key="1">
    <source>
        <dbReference type="SAM" id="MobiDB-lite"/>
    </source>
</evidence>
<feature type="compositionally biased region" description="Low complexity" evidence="1">
    <location>
        <begin position="10"/>
        <end position="37"/>
    </location>
</feature>
<dbReference type="EMBL" id="FOYN01000003">
    <property type="protein sequence ID" value="SFR47473.1"/>
    <property type="molecule type" value="Genomic_DNA"/>
</dbReference>
<accession>A0A1I6GZ52</accession>
<sequence length="198" mass="19902">MEKPDRAPQSASESSSESPSASESAPGSMSESAPGSSSTSSRAEWLLVAALLAVPMAVVPGDSTPTLVSLWGFVTLGGDAGGLGVGGYPVWAYFLDQPRPFARLPPSIRAWPLAVGFHLLATGSATSGVAIGREDRRVTGGLLVLAAAATLWVAAGLGVRFGVGATAGWFAVLPAGAVATLAVAVGAYAGDLRRVVVR</sequence>
<reference evidence="5" key="1">
    <citation type="submission" date="2016-10" db="EMBL/GenBank/DDBJ databases">
        <authorList>
            <person name="Varghese N."/>
            <person name="Submissions S."/>
        </authorList>
    </citation>
    <scope>NUCLEOTIDE SEQUENCE [LARGE SCALE GENOMIC DNA]</scope>
    <source>
        <strain evidence="5">RD 26</strain>
    </source>
</reference>
<dbReference type="STRING" id="35743.SAMN04487937_2208"/>
<organism evidence="4 5">
    <name type="scientific">Halorubrum sodomense</name>
    <dbReference type="NCBI Taxonomy" id="35743"/>
    <lineage>
        <taxon>Archaea</taxon>
        <taxon>Methanobacteriati</taxon>
        <taxon>Methanobacteriota</taxon>
        <taxon>Stenosarchaea group</taxon>
        <taxon>Halobacteria</taxon>
        <taxon>Halobacteriales</taxon>
        <taxon>Haloferacaceae</taxon>
        <taxon>Halorubrum</taxon>
    </lineage>
</organism>
<feature type="transmembrane region" description="Helical" evidence="2">
    <location>
        <begin position="68"/>
        <end position="91"/>
    </location>
</feature>
<evidence type="ECO:0000313" key="4">
    <source>
        <dbReference type="EMBL" id="SFR47473.1"/>
    </source>
</evidence>
<evidence type="ECO:0000313" key="5">
    <source>
        <dbReference type="Proteomes" id="UP000198932"/>
    </source>
</evidence>
<dbReference type="OrthoDB" id="214467at2157"/>
<dbReference type="AlphaFoldDB" id="A0A1I6GZ52"/>